<keyword evidence="9" id="KW-0969">Cilium</keyword>
<accession>A0A8K0A6H0</accession>
<evidence type="ECO:0000256" key="13">
    <source>
        <dbReference type="SAM" id="Coils"/>
    </source>
</evidence>
<dbReference type="Proteomes" id="UP000838412">
    <property type="component" value="Chromosome 7"/>
</dbReference>
<name>A0A8K0A6H0_BRALA</name>
<dbReference type="InterPro" id="IPR025593">
    <property type="entry name" value="GAS8_dom"/>
</dbReference>
<dbReference type="PANTHER" id="PTHR31543">
    <property type="entry name" value="DYNEIN REGULATORY COMPLEX SUBUNIT 4"/>
    <property type="match status" value="1"/>
</dbReference>
<keyword evidence="10" id="KW-0206">Cytoskeleton</keyword>
<keyword evidence="11" id="KW-0966">Cell projection</keyword>
<dbReference type="EMBL" id="OV696692">
    <property type="protein sequence ID" value="CAH1270193.1"/>
    <property type="molecule type" value="Genomic_DNA"/>
</dbReference>
<gene>
    <name evidence="16" type="primary">GAS8</name>
    <name evidence="16" type="ORF">BLAG_LOCUS22576</name>
</gene>
<evidence type="ECO:0000256" key="7">
    <source>
        <dbReference type="ARBA" id="ARBA00022846"/>
    </source>
</evidence>
<organism evidence="16 17">
    <name type="scientific">Branchiostoma lanceolatum</name>
    <name type="common">Common lancelet</name>
    <name type="synonym">Amphioxus lanceolatum</name>
    <dbReference type="NCBI Taxonomy" id="7740"/>
    <lineage>
        <taxon>Eukaryota</taxon>
        <taxon>Metazoa</taxon>
        <taxon>Chordata</taxon>
        <taxon>Cephalochordata</taxon>
        <taxon>Leptocardii</taxon>
        <taxon>Amphioxiformes</taxon>
        <taxon>Branchiostomatidae</taxon>
        <taxon>Branchiostoma</taxon>
    </lineage>
</organism>
<evidence type="ECO:0000313" key="17">
    <source>
        <dbReference type="Proteomes" id="UP000838412"/>
    </source>
</evidence>
<feature type="compositionally biased region" description="Basic residues" evidence="14">
    <location>
        <begin position="1"/>
        <end position="19"/>
    </location>
</feature>
<keyword evidence="5" id="KW-0963">Cytoplasm</keyword>
<evidence type="ECO:0000313" key="16">
    <source>
        <dbReference type="EMBL" id="CAH1270193.1"/>
    </source>
</evidence>
<dbReference type="GO" id="GO:0005874">
    <property type="term" value="C:microtubule"/>
    <property type="evidence" value="ECO:0007669"/>
    <property type="project" value="UniProtKB-KW"/>
</dbReference>
<keyword evidence="6" id="KW-0493">Microtubule</keyword>
<dbReference type="OrthoDB" id="767661at2759"/>
<dbReference type="GO" id="GO:0048870">
    <property type="term" value="P:cell motility"/>
    <property type="evidence" value="ECO:0007669"/>
    <property type="project" value="InterPro"/>
</dbReference>
<keyword evidence="17" id="KW-1185">Reference proteome</keyword>
<comment type="subcellular location">
    <subcellularLocation>
        <location evidence="1">Cell projection</location>
        <location evidence="1">Cilium</location>
        <location evidence="1">Flagellum</location>
    </subcellularLocation>
    <subcellularLocation>
        <location evidence="2">Cytoplasm</location>
        <location evidence="2">Cytoskeleton</location>
    </subcellularLocation>
</comment>
<feature type="coiled-coil region" evidence="13">
    <location>
        <begin position="252"/>
        <end position="349"/>
    </location>
</feature>
<sequence length="486" mass="56891">MPPKKKKGKKKSGKKKSAKAKTPTVVDGISTEEMTKEQLEEHIVRLREELDREREERNYFQLERDKVNTFWEITKRQFEEKKAELRNKDREMEDAEERHQVEIKVYKQKVKHLLYEHQNNISELKAESAVALKLAQDDHRGNEGDLRSEKRSLKVELKEQELAHEDIIKNLKIKHDELITELRQDFEREAREIEAKYEKKMRMLREELELRRKTEIHEIEERKNGQINTLMKNHEKAFSDIKNYYNDITLNNLALINSLKEQVEEMKKKEERMEKQMNEIMAENKRLTEPLQRARDEVEDLRKQLANYDKDKASLASAKARLRVMDEEMKALEWEHEVLKQRFAKVEGERDELYGKFVKAIHEVQQKSNFKNLLLEKKLGALADTLEKKEAQLNEVLSASNLDPTALTVVTRKLEDVLDSKNSAIKDLQYELARVCKAHNDLLRTYEAKLRAFGVPTEELGFKPLESTVGGQALGQGPAGLVAAPT</sequence>
<proteinExistence type="inferred from homology"/>
<feature type="domain" description="Growth arrest-specific protein 8" evidence="15">
    <location>
        <begin position="230"/>
        <end position="428"/>
    </location>
</feature>
<feature type="region of interest" description="Disordered" evidence="14">
    <location>
        <begin position="1"/>
        <end position="32"/>
    </location>
</feature>
<dbReference type="GO" id="GO:0005794">
    <property type="term" value="C:Golgi apparatus"/>
    <property type="evidence" value="ECO:0007669"/>
    <property type="project" value="TreeGrafter"/>
</dbReference>
<evidence type="ECO:0000259" key="15">
    <source>
        <dbReference type="Pfam" id="PF13851"/>
    </source>
</evidence>
<evidence type="ECO:0000256" key="12">
    <source>
        <dbReference type="ARBA" id="ARBA00031568"/>
    </source>
</evidence>
<dbReference type="GO" id="GO:0008017">
    <property type="term" value="F:microtubule binding"/>
    <property type="evidence" value="ECO:0007669"/>
    <property type="project" value="InterPro"/>
</dbReference>
<evidence type="ECO:0000256" key="14">
    <source>
        <dbReference type="SAM" id="MobiDB-lite"/>
    </source>
</evidence>
<keyword evidence="8 13" id="KW-0175">Coiled coil</keyword>
<dbReference type="GO" id="GO:0031267">
    <property type="term" value="F:small GTPase binding"/>
    <property type="evidence" value="ECO:0007669"/>
    <property type="project" value="InterPro"/>
</dbReference>
<dbReference type="InterPro" id="IPR039308">
    <property type="entry name" value="GAS8"/>
</dbReference>
<reference evidence="16" key="1">
    <citation type="submission" date="2022-01" db="EMBL/GenBank/DDBJ databases">
        <authorList>
            <person name="Braso-Vives M."/>
        </authorList>
    </citation>
    <scope>NUCLEOTIDE SEQUENCE</scope>
</reference>
<keyword evidence="7" id="KW-0282">Flagellum</keyword>
<evidence type="ECO:0000256" key="8">
    <source>
        <dbReference type="ARBA" id="ARBA00023054"/>
    </source>
</evidence>
<comment type="similarity">
    <text evidence="3">Belongs to the DRC4 family.</text>
</comment>
<evidence type="ECO:0000256" key="10">
    <source>
        <dbReference type="ARBA" id="ARBA00023212"/>
    </source>
</evidence>
<evidence type="ECO:0000256" key="5">
    <source>
        <dbReference type="ARBA" id="ARBA00022490"/>
    </source>
</evidence>
<dbReference type="AlphaFoldDB" id="A0A8K0A6H0"/>
<evidence type="ECO:0000256" key="2">
    <source>
        <dbReference type="ARBA" id="ARBA00004245"/>
    </source>
</evidence>
<protein>
    <recommendedName>
        <fullName evidence="4">Dynein regulatory complex subunit 4</fullName>
    </recommendedName>
    <alternativeName>
        <fullName evidence="12">Growth arrest-specific protein 8</fullName>
    </alternativeName>
</protein>
<evidence type="ECO:0000256" key="1">
    <source>
        <dbReference type="ARBA" id="ARBA00004230"/>
    </source>
</evidence>
<dbReference type="GO" id="GO:0031514">
    <property type="term" value="C:motile cilium"/>
    <property type="evidence" value="ECO:0007669"/>
    <property type="project" value="UniProtKB-SubCell"/>
</dbReference>
<dbReference type="PANTHER" id="PTHR31543:SF0">
    <property type="entry name" value="DYNEIN REGULATORY COMPLEX SUBUNIT 4"/>
    <property type="match status" value="1"/>
</dbReference>
<evidence type="ECO:0000256" key="4">
    <source>
        <dbReference type="ARBA" id="ARBA00021301"/>
    </source>
</evidence>
<dbReference type="Pfam" id="PF13851">
    <property type="entry name" value="GAS"/>
    <property type="match status" value="1"/>
</dbReference>
<evidence type="ECO:0000256" key="11">
    <source>
        <dbReference type="ARBA" id="ARBA00023273"/>
    </source>
</evidence>
<evidence type="ECO:0000256" key="9">
    <source>
        <dbReference type="ARBA" id="ARBA00023069"/>
    </source>
</evidence>
<evidence type="ECO:0000256" key="6">
    <source>
        <dbReference type="ARBA" id="ARBA00022701"/>
    </source>
</evidence>
<evidence type="ECO:0000256" key="3">
    <source>
        <dbReference type="ARBA" id="ARBA00009859"/>
    </source>
</evidence>